<accession>A0AAD6J2D6</accession>
<name>A0AAD6J2D6_DREDA</name>
<comment type="caution">
    <text evidence="1">The sequence shown here is derived from an EMBL/GenBank/DDBJ whole genome shotgun (WGS) entry which is preliminary data.</text>
</comment>
<evidence type="ECO:0000313" key="1">
    <source>
        <dbReference type="EMBL" id="KAJ6260757.1"/>
    </source>
</evidence>
<keyword evidence="2" id="KW-1185">Reference proteome</keyword>
<proteinExistence type="predicted"/>
<dbReference type="Proteomes" id="UP001221413">
    <property type="component" value="Unassembled WGS sequence"/>
</dbReference>
<dbReference type="EMBL" id="JAQGDS010000005">
    <property type="protein sequence ID" value="KAJ6260757.1"/>
    <property type="molecule type" value="Genomic_DNA"/>
</dbReference>
<organism evidence="1 2">
    <name type="scientific">Drechslerella dactyloides</name>
    <name type="common">Nematode-trapping fungus</name>
    <name type="synonym">Arthrobotrys dactyloides</name>
    <dbReference type="NCBI Taxonomy" id="74499"/>
    <lineage>
        <taxon>Eukaryota</taxon>
        <taxon>Fungi</taxon>
        <taxon>Dikarya</taxon>
        <taxon>Ascomycota</taxon>
        <taxon>Pezizomycotina</taxon>
        <taxon>Orbiliomycetes</taxon>
        <taxon>Orbiliales</taxon>
        <taxon>Orbiliaceae</taxon>
        <taxon>Drechslerella</taxon>
    </lineage>
</organism>
<gene>
    <name evidence="1" type="ORF">Dda_4986</name>
</gene>
<protein>
    <submittedName>
        <fullName evidence="1">Uncharacterized protein</fullName>
    </submittedName>
</protein>
<dbReference type="AlphaFoldDB" id="A0AAD6J2D6"/>
<sequence length="169" mass="19624">MDIASLIRERSEYDQIKGELETRQEQYEAKRHRLQSMRTHGGSVVDLHLSHQRSMIISGQPGIDRLLKGLITIYVSYNSRHTIFTPDGAHVIEDLEKNDFIENYLDDSSVWYLSDAIPNGFVTIDELADWMVIQASSPAKSKLGDWQKQKGIPIWYMDTWSWQEMYSIT</sequence>
<evidence type="ECO:0000313" key="2">
    <source>
        <dbReference type="Proteomes" id="UP001221413"/>
    </source>
</evidence>
<reference evidence="1" key="1">
    <citation type="submission" date="2023-01" db="EMBL/GenBank/DDBJ databases">
        <title>The chitinases involved in constricting ring structure development in the nematode-trapping fungus Drechslerella dactyloides.</title>
        <authorList>
            <person name="Wang R."/>
            <person name="Zhang L."/>
            <person name="Tang P."/>
            <person name="Li S."/>
            <person name="Liang L."/>
        </authorList>
    </citation>
    <scope>NUCLEOTIDE SEQUENCE</scope>
    <source>
        <strain evidence="1">YMF1.00031</strain>
    </source>
</reference>